<accession>A0AAV4HP06</accession>
<feature type="compositionally biased region" description="Basic and acidic residues" evidence="1">
    <location>
        <begin position="188"/>
        <end position="198"/>
    </location>
</feature>
<proteinExistence type="predicted"/>
<feature type="compositionally biased region" description="Basic and acidic residues" evidence="1">
    <location>
        <begin position="156"/>
        <end position="177"/>
    </location>
</feature>
<name>A0AAV4HP06_9GAST</name>
<comment type="caution">
    <text evidence="2">The sequence shown here is derived from an EMBL/GenBank/DDBJ whole genome shotgun (WGS) entry which is preliminary data.</text>
</comment>
<dbReference type="Proteomes" id="UP000762676">
    <property type="component" value="Unassembled WGS sequence"/>
</dbReference>
<sequence length="301" mass="34191">MESSGKLTEPPETDLDYYARPENYTGSNLSTLTRFLVAKDKKEGKIKKLNKKKKKNINEERQLYKRYRHILPRDLYDSSSSSSSASSEDEQELRTWSETVTRHGRKHISQERDPQVETEVGNDGEEDSRLSTIVLNESEQTDNESESESGYGSRLRSQEEKFRDSPHTVHAEGDGTRSEAWPADDSENDPKLSHEISQKGRKSPRDSVVSLTGSVSTKTLTGSSLGMAGVVKLLSWRGSLQAYSNDVRKRLYIGLRSSSQSTKQKDFSKWASHFLHIPTNEKESKVDFFQELYTDVSKEVK</sequence>
<evidence type="ECO:0000256" key="1">
    <source>
        <dbReference type="SAM" id="MobiDB-lite"/>
    </source>
</evidence>
<protein>
    <submittedName>
        <fullName evidence="2">Uncharacterized protein</fullName>
    </submittedName>
</protein>
<keyword evidence="3" id="KW-1185">Reference proteome</keyword>
<reference evidence="2 3" key="1">
    <citation type="journal article" date="2021" name="Elife">
        <title>Chloroplast acquisition without the gene transfer in kleptoplastic sea slugs, Plakobranchus ocellatus.</title>
        <authorList>
            <person name="Maeda T."/>
            <person name="Takahashi S."/>
            <person name="Yoshida T."/>
            <person name="Shimamura S."/>
            <person name="Takaki Y."/>
            <person name="Nagai Y."/>
            <person name="Toyoda A."/>
            <person name="Suzuki Y."/>
            <person name="Arimoto A."/>
            <person name="Ishii H."/>
            <person name="Satoh N."/>
            <person name="Nishiyama T."/>
            <person name="Hasebe M."/>
            <person name="Maruyama T."/>
            <person name="Minagawa J."/>
            <person name="Obokata J."/>
            <person name="Shigenobu S."/>
        </authorList>
    </citation>
    <scope>NUCLEOTIDE SEQUENCE [LARGE SCALE GENOMIC DNA]</scope>
</reference>
<feature type="region of interest" description="Disordered" evidence="1">
    <location>
        <begin position="69"/>
        <end position="210"/>
    </location>
</feature>
<organism evidence="2 3">
    <name type="scientific">Elysia marginata</name>
    <dbReference type="NCBI Taxonomy" id="1093978"/>
    <lineage>
        <taxon>Eukaryota</taxon>
        <taxon>Metazoa</taxon>
        <taxon>Spiralia</taxon>
        <taxon>Lophotrochozoa</taxon>
        <taxon>Mollusca</taxon>
        <taxon>Gastropoda</taxon>
        <taxon>Heterobranchia</taxon>
        <taxon>Euthyneura</taxon>
        <taxon>Panpulmonata</taxon>
        <taxon>Sacoglossa</taxon>
        <taxon>Placobranchoidea</taxon>
        <taxon>Plakobranchidae</taxon>
        <taxon>Elysia</taxon>
    </lineage>
</organism>
<gene>
    <name evidence="2" type="ORF">ElyMa_001015900</name>
</gene>
<feature type="region of interest" description="Disordered" evidence="1">
    <location>
        <begin position="1"/>
        <end position="26"/>
    </location>
</feature>
<dbReference type="AlphaFoldDB" id="A0AAV4HP06"/>
<evidence type="ECO:0000313" key="2">
    <source>
        <dbReference type="EMBL" id="GFR98310.1"/>
    </source>
</evidence>
<evidence type="ECO:0000313" key="3">
    <source>
        <dbReference type="Proteomes" id="UP000762676"/>
    </source>
</evidence>
<dbReference type="EMBL" id="BMAT01002063">
    <property type="protein sequence ID" value="GFR98310.1"/>
    <property type="molecule type" value="Genomic_DNA"/>
</dbReference>